<evidence type="ECO:0000313" key="2">
    <source>
        <dbReference type="Proteomes" id="UP001244295"/>
    </source>
</evidence>
<dbReference type="EMBL" id="JAUSRR010000009">
    <property type="protein sequence ID" value="MDP9926067.1"/>
    <property type="molecule type" value="Genomic_DNA"/>
</dbReference>
<protein>
    <recommendedName>
        <fullName evidence="3">N-acetyltransferase</fullName>
    </recommendedName>
</protein>
<dbReference type="SUPFAM" id="SSF55729">
    <property type="entry name" value="Acyl-CoA N-acyltransferases (Nat)"/>
    <property type="match status" value="1"/>
</dbReference>
<comment type="caution">
    <text evidence="1">The sequence shown here is derived from an EMBL/GenBank/DDBJ whole genome shotgun (WGS) entry which is preliminary data.</text>
</comment>
<name>A0AAW8E3A8_9BURK</name>
<accession>A0AAW8E3A8</accession>
<evidence type="ECO:0000313" key="1">
    <source>
        <dbReference type="EMBL" id="MDP9926067.1"/>
    </source>
</evidence>
<evidence type="ECO:0008006" key="3">
    <source>
        <dbReference type="Google" id="ProtNLM"/>
    </source>
</evidence>
<dbReference type="InterPro" id="IPR016181">
    <property type="entry name" value="Acyl_CoA_acyltransferase"/>
</dbReference>
<dbReference type="Proteomes" id="UP001244295">
    <property type="component" value="Unassembled WGS sequence"/>
</dbReference>
<sequence>MVALACSPSVSFSPSPALPPWPAWLSFDALRRRLLRPAELRIDVDPKKGRPSEPLTPVYERMRAMGERVQDLPALRLDDPDLRARFREADGETYVYIEDVRHQRLVGYTVFNRLIELDRRADRHIRAPHSQYDPAYQRCGLATAVYRWALGSGMCLMSGARQSPGAHALWLRLGRDYTTGFVDLREKRLSYLGDEVDSDKLSQLHTRMFMLGEGWTLERFGSETRMAMFETA</sequence>
<gene>
    <name evidence="1" type="ORF">J2W25_005114</name>
</gene>
<proteinExistence type="predicted"/>
<organism evidence="1 2">
    <name type="scientific">Variovorax boronicumulans</name>
    <dbReference type="NCBI Taxonomy" id="436515"/>
    <lineage>
        <taxon>Bacteria</taxon>
        <taxon>Pseudomonadati</taxon>
        <taxon>Pseudomonadota</taxon>
        <taxon>Betaproteobacteria</taxon>
        <taxon>Burkholderiales</taxon>
        <taxon>Comamonadaceae</taxon>
        <taxon>Variovorax</taxon>
    </lineage>
</organism>
<dbReference type="RefSeq" id="WP_307637932.1">
    <property type="nucleotide sequence ID" value="NZ_JAUSRR010000009.1"/>
</dbReference>
<dbReference type="AlphaFoldDB" id="A0AAW8E3A8"/>
<reference evidence="1" key="1">
    <citation type="submission" date="2023-07" db="EMBL/GenBank/DDBJ databases">
        <title>Sorghum-associated microbial communities from plants grown in Nebraska, USA.</title>
        <authorList>
            <person name="Schachtman D."/>
        </authorList>
    </citation>
    <scope>NUCLEOTIDE SEQUENCE</scope>
    <source>
        <strain evidence="1">DS2795</strain>
    </source>
</reference>